<organism evidence="3 4">
    <name type="scientific">Neobacillus vireti LMG 21834</name>
    <dbReference type="NCBI Taxonomy" id="1131730"/>
    <lineage>
        <taxon>Bacteria</taxon>
        <taxon>Bacillati</taxon>
        <taxon>Bacillota</taxon>
        <taxon>Bacilli</taxon>
        <taxon>Bacillales</taxon>
        <taxon>Bacillaceae</taxon>
        <taxon>Neobacillus</taxon>
    </lineage>
</organism>
<comment type="caution">
    <text evidence="3">The sequence shown here is derived from an EMBL/GenBank/DDBJ whole genome shotgun (WGS) entry which is preliminary data.</text>
</comment>
<evidence type="ECO:0000313" key="4">
    <source>
        <dbReference type="Proteomes" id="UP000018877"/>
    </source>
</evidence>
<feature type="domain" description="Cadherin-like beta-sandwich-like" evidence="2">
    <location>
        <begin position="291"/>
        <end position="377"/>
    </location>
</feature>
<name>A0AB94IJD5_9BACI</name>
<protein>
    <submittedName>
        <fullName evidence="3">S-layer protein</fullName>
    </submittedName>
</protein>
<reference evidence="3 4" key="1">
    <citation type="journal article" date="2014" name="Environ. Microbiol.">
        <title>The nitrate-ammonifying and nosZ-carrying bacterium Bacillus vireti is a potent source and sink for nitric and nitrous oxide under high nitrate conditions.</title>
        <authorList>
            <person name="Mania D."/>
            <person name="Heylen K."/>
            <person name="van Spanning R.J."/>
            <person name="Frostegard A."/>
        </authorList>
    </citation>
    <scope>NUCLEOTIDE SEQUENCE [LARGE SCALE GENOMIC DNA]</scope>
    <source>
        <strain evidence="3 4">LMG 21834</strain>
    </source>
</reference>
<accession>A0AB94IJD5</accession>
<feature type="domain" description="Cadherin-like beta-sandwich-like" evidence="2">
    <location>
        <begin position="152"/>
        <end position="233"/>
    </location>
</feature>
<dbReference type="RefSeq" id="WP_024030057.1">
    <property type="nucleotide sequence ID" value="NZ_ALAN01000105.1"/>
</dbReference>
<dbReference type="Proteomes" id="UP000018877">
    <property type="component" value="Unassembled WGS sequence"/>
</dbReference>
<feature type="compositionally biased region" description="Polar residues" evidence="1">
    <location>
        <begin position="272"/>
        <end position="287"/>
    </location>
</feature>
<dbReference type="Pfam" id="PF12733">
    <property type="entry name" value="Cadherin-like"/>
    <property type="match status" value="3"/>
</dbReference>
<dbReference type="InterPro" id="IPR025883">
    <property type="entry name" value="Cadherin-like_domain"/>
</dbReference>
<gene>
    <name evidence="3" type="ORF">BAVI_19444</name>
</gene>
<feature type="region of interest" description="Disordered" evidence="1">
    <location>
        <begin position="233"/>
        <end position="287"/>
    </location>
</feature>
<dbReference type="EMBL" id="ALAN01000105">
    <property type="protein sequence ID" value="ETI67122.1"/>
    <property type="molecule type" value="Genomic_DNA"/>
</dbReference>
<dbReference type="AlphaFoldDB" id="A0AB94IJD5"/>
<sequence length="378" mass="40553">MKRKVQKKGINLLLALSMLGMVYGSYISTAYAESNPNVNQENPRTNTLANLEITGIKLEQPFSSDVKEYSATVENEVQTFKLLVEGSNPALPILINGQTVTSGKEETYSLQTGINTFLITVSDGGQTAITYTLTITRKQIGNNLLQNIKLSAGTLSPAFSSAITDYSVQVTNDVNAIMITPASIDKTATIEVNGTLVKGEGVSVKLADGKSDIVIAVTAENGDKRTYTIHVTKAAATSSGPNNSSQNNNSSKNNNFLPNNNSSQNNRNNSSMPTGLQQTSAAEQKTSKATLSSLTVSNGTWGSDFSKNKFTYHVAVSNDVKTITITPTASYSASTIMINGGSSKTIQLEDNQKTIIPIVVTYDDGDRKTYVLVFDREE</sequence>
<keyword evidence="4" id="KW-1185">Reference proteome</keyword>
<evidence type="ECO:0000256" key="1">
    <source>
        <dbReference type="SAM" id="MobiDB-lite"/>
    </source>
</evidence>
<feature type="domain" description="Cadherin-like beta-sandwich-like" evidence="2">
    <location>
        <begin position="49"/>
        <end position="138"/>
    </location>
</feature>
<evidence type="ECO:0000313" key="3">
    <source>
        <dbReference type="EMBL" id="ETI67122.1"/>
    </source>
</evidence>
<evidence type="ECO:0000259" key="2">
    <source>
        <dbReference type="Pfam" id="PF12733"/>
    </source>
</evidence>
<proteinExistence type="predicted"/>
<feature type="compositionally biased region" description="Low complexity" evidence="1">
    <location>
        <begin position="238"/>
        <end position="271"/>
    </location>
</feature>